<feature type="region of interest" description="Disordered" evidence="1">
    <location>
        <begin position="1"/>
        <end position="50"/>
    </location>
</feature>
<evidence type="ECO:0000256" key="1">
    <source>
        <dbReference type="SAM" id="MobiDB-lite"/>
    </source>
</evidence>
<evidence type="ECO:0000313" key="2">
    <source>
        <dbReference type="EMBL" id="MFC4409111.1"/>
    </source>
</evidence>
<accession>A0ABV8WZM5</accession>
<feature type="compositionally biased region" description="Basic and acidic residues" evidence="1">
    <location>
        <begin position="34"/>
        <end position="44"/>
    </location>
</feature>
<protein>
    <submittedName>
        <fullName evidence="2">YfhD family protein</fullName>
    </submittedName>
</protein>
<dbReference type="RefSeq" id="WP_378151519.1">
    <property type="nucleotide sequence ID" value="NZ_JBHSEC010000001.1"/>
</dbReference>
<dbReference type="Proteomes" id="UP001595817">
    <property type="component" value="Unassembled WGS sequence"/>
</dbReference>
<dbReference type="EMBL" id="JBHSEC010000001">
    <property type="protein sequence ID" value="MFC4409111.1"/>
    <property type="molecule type" value="Genomic_DNA"/>
</dbReference>
<comment type="caution">
    <text evidence="2">The sequence shown here is derived from an EMBL/GenBank/DDBJ whole genome shotgun (WGS) entry which is preliminary data.</text>
</comment>
<proteinExistence type="predicted"/>
<organism evidence="2 3">
    <name type="scientific">Chungangia koreensis</name>
    <dbReference type="NCBI Taxonomy" id="752657"/>
    <lineage>
        <taxon>Bacteria</taxon>
        <taxon>Bacillati</taxon>
        <taxon>Bacillota</taxon>
        <taxon>Bacilli</taxon>
        <taxon>Lactobacillales</taxon>
        <taxon>Chungangia</taxon>
    </lineage>
</organism>
<evidence type="ECO:0000313" key="3">
    <source>
        <dbReference type="Proteomes" id="UP001595817"/>
    </source>
</evidence>
<keyword evidence="3" id="KW-1185">Reference proteome</keyword>
<dbReference type="InterPro" id="IPR025435">
    <property type="entry name" value="YfhD-like"/>
</dbReference>
<dbReference type="Pfam" id="PF14151">
    <property type="entry name" value="YfhD"/>
    <property type="match status" value="1"/>
</dbReference>
<reference evidence="3" key="1">
    <citation type="journal article" date="2019" name="Int. J. Syst. Evol. Microbiol.">
        <title>The Global Catalogue of Microorganisms (GCM) 10K type strain sequencing project: providing services to taxonomists for standard genome sequencing and annotation.</title>
        <authorList>
            <consortium name="The Broad Institute Genomics Platform"/>
            <consortium name="The Broad Institute Genome Sequencing Center for Infectious Disease"/>
            <person name="Wu L."/>
            <person name="Ma J."/>
        </authorList>
    </citation>
    <scope>NUCLEOTIDE SEQUENCE [LARGE SCALE GENOMIC DNA]</scope>
    <source>
        <strain evidence="3">CCUG 59778</strain>
    </source>
</reference>
<gene>
    <name evidence="2" type="ORF">ACFOZY_01540</name>
</gene>
<sequence length="50" mass="5651">MGRDDSKSKGTNKQSLPQTPKNQKIPPQDIAAEFSKELAELDPKSRKRKK</sequence>
<feature type="compositionally biased region" description="Polar residues" evidence="1">
    <location>
        <begin position="9"/>
        <end position="22"/>
    </location>
</feature>
<name>A0ABV8WZM5_9LACT</name>